<name>A0AA40ICA8_CNENI</name>
<dbReference type="Proteomes" id="UP001177744">
    <property type="component" value="Unassembled WGS sequence"/>
</dbReference>
<comment type="caution">
    <text evidence="2">The sequence shown here is derived from an EMBL/GenBank/DDBJ whole genome shotgun (WGS) entry which is preliminary data.</text>
</comment>
<sequence length="71" mass="7401">MLGAAEPKATARGQAPTLKKAEGGGHSQGLGPGAAENWCRQPGLYHQYLESLNTASKDVLMTIIAPTIGRI</sequence>
<feature type="region of interest" description="Disordered" evidence="1">
    <location>
        <begin position="1"/>
        <end position="36"/>
    </location>
</feature>
<accession>A0AA40ICA8</accession>
<proteinExistence type="predicted"/>
<evidence type="ECO:0000313" key="3">
    <source>
        <dbReference type="Proteomes" id="UP001177744"/>
    </source>
</evidence>
<dbReference type="AlphaFoldDB" id="A0AA40ICA8"/>
<evidence type="ECO:0000313" key="2">
    <source>
        <dbReference type="EMBL" id="KAK1347014.1"/>
    </source>
</evidence>
<reference evidence="2" key="1">
    <citation type="submission" date="2023-06" db="EMBL/GenBank/DDBJ databases">
        <title>Reference genome for the Northern bat (Eptesicus nilssonii), a most northern bat species.</title>
        <authorList>
            <person name="Laine V.N."/>
            <person name="Pulliainen A.T."/>
            <person name="Lilley T.M."/>
        </authorList>
    </citation>
    <scope>NUCLEOTIDE SEQUENCE</scope>
    <source>
        <strain evidence="2">BLF_Eptnil</strain>
        <tissue evidence="2">Kidney</tissue>
    </source>
</reference>
<protein>
    <submittedName>
        <fullName evidence="2">Uncharacterized protein</fullName>
    </submittedName>
</protein>
<dbReference type="EMBL" id="JAULJE010000001">
    <property type="protein sequence ID" value="KAK1347014.1"/>
    <property type="molecule type" value="Genomic_DNA"/>
</dbReference>
<organism evidence="2 3">
    <name type="scientific">Cnephaeus nilssonii</name>
    <name type="common">Northern bat</name>
    <name type="synonym">Eptesicus nilssonii</name>
    <dbReference type="NCBI Taxonomy" id="3371016"/>
    <lineage>
        <taxon>Eukaryota</taxon>
        <taxon>Metazoa</taxon>
        <taxon>Chordata</taxon>
        <taxon>Craniata</taxon>
        <taxon>Vertebrata</taxon>
        <taxon>Euteleostomi</taxon>
        <taxon>Mammalia</taxon>
        <taxon>Eutheria</taxon>
        <taxon>Laurasiatheria</taxon>
        <taxon>Chiroptera</taxon>
        <taxon>Yangochiroptera</taxon>
        <taxon>Vespertilionidae</taxon>
        <taxon>Cnephaeus</taxon>
    </lineage>
</organism>
<keyword evidence="3" id="KW-1185">Reference proteome</keyword>
<gene>
    <name evidence="2" type="ORF">QTO34_000875</name>
</gene>
<evidence type="ECO:0000256" key="1">
    <source>
        <dbReference type="SAM" id="MobiDB-lite"/>
    </source>
</evidence>